<comment type="caution">
    <text evidence="4">The sequence shown here is derived from an EMBL/GenBank/DDBJ whole genome shotgun (WGS) entry which is preliminary data.</text>
</comment>
<dbReference type="Pfam" id="PF00383">
    <property type="entry name" value="dCMP_cyt_deam_1"/>
    <property type="match status" value="1"/>
</dbReference>
<dbReference type="InterPro" id="IPR016193">
    <property type="entry name" value="Cytidine_deaminase-like"/>
</dbReference>
<proteinExistence type="predicted"/>
<gene>
    <name evidence="4" type="ORF">AABB81_05840</name>
</gene>
<evidence type="ECO:0000256" key="1">
    <source>
        <dbReference type="ARBA" id="ARBA00022723"/>
    </source>
</evidence>
<evidence type="ECO:0000313" key="5">
    <source>
        <dbReference type="Proteomes" id="UP001474120"/>
    </source>
</evidence>
<sequence length="181" mass="20190">MCNSFNKKFLDEAAKALEGENDSSLTDHALYMDQAIDAAIKGVLNNEGGPFGCIIIKDGKIIGKGNNKVTSTNDPTAHAEVIAIREACKALNSFQLDDCVLYTSCEPCPMCLGAIYWARPKKVYYGCKKSDAAKIGFDDDFIYKELDLEPGKRTIPFEQINRKEAIKAFEAWEKKEDKIEY</sequence>
<evidence type="ECO:0000259" key="3">
    <source>
        <dbReference type="PROSITE" id="PS51747"/>
    </source>
</evidence>
<dbReference type="InterPro" id="IPR002125">
    <property type="entry name" value="CMP_dCMP_dom"/>
</dbReference>
<accession>A0ABU9KZ75</accession>
<dbReference type="CDD" id="cd01285">
    <property type="entry name" value="nucleoside_deaminase"/>
    <property type="match status" value="1"/>
</dbReference>
<keyword evidence="4" id="KW-0378">Hydrolase</keyword>
<dbReference type="RefSeq" id="WP_342159231.1">
    <property type="nucleotide sequence ID" value="NZ_JBCDNA010000001.1"/>
</dbReference>
<dbReference type="PROSITE" id="PS51747">
    <property type="entry name" value="CYT_DCMP_DEAMINASES_2"/>
    <property type="match status" value="1"/>
</dbReference>
<dbReference type="SUPFAM" id="SSF53927">
    <property type="entry name" value="Cytidine deaminase-like"/>
    <property type="match status" value="1"/>
</dbReference>
<dbReference type="EC" id="3.5.4.33" evidence="4"/>
<dbReference type="Proteomes" id="UP001474120">
    <property type="component" value="Unassembled WGS sequence"/>
</dbReference>
<dbReference type="EMBL" id="JBCDNA010000001">
    <property type="protein sequence ID" value="MEL4455409.1"/>
    <property type="molecule type" value="Genomic_DNA"/>
</dbReference>
<feature type="domain" description="CMP/dCMP-type deaminase" evidence="3">
    <location>
        <begin position="26"/>
        <end position="148"/>
    </location>
</feature>
<dbReference type="InterPro" id="IPR016192">
    <property type="entry name" value="APOBEC/CMP_deaminase_Zn-bd"/>
</dbReference>
<name>A0ABU9KZ75_9FLAO</name>
<reference evidence="4 5" key="1">
    <citation type="submission" date="2024-04" db="EMBL/GenBank/DDBJ databases">
        <title>whole genome sequencing of Lutimonas vermicola strain IMCC1616.</title>
        <authorList>
            <person name="Bae S.S."/>
        </authorList>
    </citation>
    <scope>NUCLEOTIDE SEQUENCE [LARGE SCALE GENOMIC DNA]</scope>
    <source>
        <strain evidence="4 5">IMCC1616</strain>
    </source>
</reference>
<evidence type="ECO:0000256" key="2">
    <source>
        <dbReference type="ARBA" id="ARBA00022833"/>
    </source>
</evidence>
<dbReference type="PANTHER" id="PTHR11079">
    <property type="entry name" value="CYTOSINE DEAMINASE FAMILY MEMBER"/>
    <property type="match status" value="1"/>
</dbReference>
<keyword evidence="1" id="KW-0479">Metal-binding</keyword>
<organism evidence="4 5">
    <name type="scientific">Lutimonas vermicola</name>
    <dbReference type="NCBI Taxonomy" id="414288"/>
    <lineage>
        <taxon>Bacteria</taxon>
        <taxon>Pseudomonadati</taxon>
        <taxon>Bacteroidota</taxon>
        <taxon>Flavobacteriia</taxon>
        <taxon>Flavobacteriales</taxon>
        <taxon>Flavobacteriaceae</taxon>
        <taxon>Lutimonas</taxon>
    </lineage>
</organism>
<dbReference type="PROSITE" id="PS00903">
    <property type="entry name" value="CYT_DCMP_DEAMINASES_1"/>
    <property type="match status" value="1"/>
</dbReference>
<keyword evidence="5" id="KW-1185">Reference proteome</keyword>
<keyword evidence="2" id="KW-0862">Zinc</keyword>
<dbReference type="Gene3D" id="3.40.140.10">
    <property type="entry name" value="Cytidine Deaminase, domain 2"/>
    <property type="match status" value="1"/>
</dbReference>
<dbReference type="GO" id="GO:0052717">
    <property type="term" value="F:tRNA-specific adenosine-34 deaminase activity"/>
    <property type="evidence" value="ECO:0007669"/>
    <property type="project" value="UniProtKB-EC"/>
</dbReference>
<dbReference type="PANTHER" id="PTHR11079:SF161">
    <property type="entry name" value="CMP_DCMP-TYPE DEAMINASE DOMAIN-CONTAINING PROTEIN"/>
    <property type="match status" value="1"/>
</dbReference>
<evidence type="ECO:0000313" key="4">
    <source>
        <dbReference type="EMBL" id="MEL4455409.1"/>
    </source>
</evidence>
<protein>
    <submittedName>
        <fullName evidence="4">Nucleoside deaminase</fullName>
        <ecNumber evidence="4">3.5.4.33</ecNumber>
    </submittedName>
</protein>